<sequence length="66" mass="7277">MFVEDQLQMLVTQVIGERRAAQSNDSMSLREEGCCCGAPPRKKAQGRRTGEAEAWSCSRNRGNSGM</sequence>
<evidence type="ECO:0000313" key="2">
    <source>
        <dbReference type="EMBL" id="KAF6837693.1"/>
    </source>
</evidence>
<proteinExistence type="predicted"/>
<feature type="region of interest" description="Disordered" evidence="1">
    <location>
        <begin position="38"/>
        <end position="66"/>
    </location>
</feature>
<accession>A0A8H6NLY6</accession>
<name>A0A8H6NLY6_9PEZI</name>
<evidence type="ECO:0000313" key="3">
    <source>
        <dbReference type="Proteomes" id="UP000639643"/>
    </source>
</evidence>
<dbReference type="AlphaFoldDB" id="A0A8H6NLY6"/>
<dbReference type="EMBL" id="WIGM01000139">
    <property type="protein sequence ID" value="KAF6837693.1"/>
    <property type="molecule type" value="Genomic_DNA"/>
</dbReference>
<protein>
    <submittedName>
        <fullName evidence="2">Uncharacterized protein</fullName>
    </submittedName>
</protein>
<comment type="caution">
    <text evidence="2">The sequence shown here is derived from an EMBL/GenBank/DDBJ whole genome shotgun (WGS) entry which is preliminary data.</text>
</comment>
<evidence type="ECO:0000256" key="1">
    <source>
        <dbReference type="SAM" id="MobiDB-lite"/>
    </source>
</evidence>
<feature type="compositionally biased region" description="Polar residues" evidence="1">
    <location>
        <begin position="57"/>
        <end position="66"/>
    </location>
</feature>
<gene>
    <name evidence="2" type="ORF">CMUS01_04909</name>
</gene>
<organism evidence="2 3">
    <name type="scientific">Colletotrichum musicola</name>
    <dbReference type="NCBI Taxonomy" id="2175873"/>
    <lineage>
        <taxon>Eukaryota</taxon>
        <taxon>Fungi</taxon>
        <taxon>Dikarya</taxon>
        <taxon>Ascomycota</taxon>
        <taxon>Pezizomycotina</taxon>
        <taxon>Sordariomycetes</taxon>
        <taxon>Hypocreomycetidae</taxon>
        <taxon>Glomerellales</taxon>
        <taxon>Glomerellaceae</taxon>
        <taxon>Colletotrichum</taxon>
        <taxon>Colletotrichum orchidearum species complex</taxon>
    </lineage>
</organism>
<reference evidence="2" key="1">
    <citation type="journal article" date="2020" name="Phytopathology">
        <title>Genome Sequence Resources of Colletotrichum truncatum, C. plurivorum, C. musicola, and C. sojae: Four Species Pathogenic to Soybean (Glycine max).</title>
        <authorList>
            <person name="Rogerio F."/>
            <person name="Boufleur T.R."/>
            <person name="Ciampi-Guillardi M."/>
            <person name="Sukno S.A."/>
            <person name="Thon M.R."/>
            <person name="Massola Junior N.S."/>
            <person name="Baroncelli R."/>
        </authorList>
    </citation>
    <scope>NUCLEOTIDE SEQUENCE</scope>
    <source>
        <strain evidence="2">LFN0074</strain>
    </source>
</reference>
<keyword evidence="3" id="KW-1185">Reference proteome</keyword>
<dbReference type="Proteomes" id="UP000639643">
    <property type="component" value="Unassembled WGS sequence"/>
</dbReference>